<feature type="region of interest" description="Disordered" evidence="1">
    <location>
        <begin position="1"/>
        <end position="55"/>
    </location>
</feature>
<protein>
    <submittedName>
        <fullName evidence="2">Uncharacterized protein</fullName>
    </submittedName>
</protein>
<feature type="compositionally biased region" description="Polar residues" evidence="1">
    <location>
        <begin position="7"/>
        <end position="16"/>
    </location>
</feature>
<dbReference type="Proteomes" id="UP000316079">
    <property type="component" value="Unassembled WGS sequence"/>
</dbReference>
<reference evidence="2 3" key="1">
    <citation type="journal article" date="2019" name="Sci. Data">
        <title>Hybrid genome assembly and annotation of Danionella translucida.</title>
        <authorList>
            <person name="Kadobianskyi M."/>
            <person name="Schulze L."/>
            <person name="Schuelke M."/>
            <person name="Judkewitz B."/>
        </authorList>
    </citation>
    <scope>NUCLEOTIDE SEQUENCE [LARGE SCALE GENOMIC DNA]</scope>
    <source>
        <strain evidence="2 3">Bolton</strain>
    </source>
</reference>
<proteinExistence type="predicted"/>
<feature type="compositionally biased region" description="Polar residues" evidence="1">
    <location>
        <begin position="31"/>
        <end position="42"/>
    </location>
</feature>
<organism evidence="2 3">
    <name type="scientific">Danionella cerebrum</name>
    <dbReference type="NCBI Taxonomy" id="2873325"/>
    <lineage>
        <taxon>Eukaryota</taxon>
        <taxon>Metazoa</taxon>
        <taxon>Chordata</taxon>
        <taxon>Craniata</taxon>
        <taxon>Vertebrata</taxon>
        <taxon>Euteleostomi</taxon>
        <taxon>Actinopterygii</taxon>
        <taxon>Neopterygii</taxon>
        <taxon>Teleostei</taxon>
        <taxon>Ostariophysi</taxon>
        <taxon>Cypriniformes</taxon>
        <taxon>Danionidae</taxon>
        <taxon>Danioninae</taxon>
        <taxon>Danionella</taxon>
    </lineage>
</organism>
<sequence length="106" mass="11980">MADFTGQEWQNESNGSTKKDFTQPPEHQKLTRSISRSDSNLLSPPHCESDRPICGRSESLADCVSEREEMEPLSSFASEWDEIERIMTLIAGIEIPEKLENPLEGK</sequence>
<feature type="compositionally biased region" description="Basic and acidic residues" evidence="1">
    <location>
        <begin position="17"/>
        <end position="29"/>
    </location>
</feature>
<gene>
    <name evidence="2" type="ORF">DNTS_021523</name>
</gene>
<comment type="caution">
    <text evidence="2">The sequence shown here is derived from an EMBL/GenBank/DDBJ whole genome shotgun (WGS) entry which is preliminary data.</text>
</comment>
<evidence type="ECO:0000256" key="1">
    <source>
        <dbReference type="SAM" id="MobiDB-lite"/>
    </source>
</evidence>
<dbReference type="AlphaFoldDB" id="A0A553QI72"/>
<dbReference type="OrthoDB" id="8955339at2759"/>
<dbReference type="STRING" id="623744.A0A553QI72"/>
<accession>A0A553QI72</accession>
<name>A0A553QI72_9TELE</name>
<evidence type="ECO:0000313" key="2">
    <source>
        <dbReference type="EMBL" id="TRY89635.1"/>
    </source>
</evidence>
<dbReference type="EMBL" id="SRMA01025949">
    <property type="protein sequence ID" value="TRY89635.1"/>
    <property type="molecule type" value="Genomic_DNA"/>
</dbReference>
<evidence type="ECO:0000313" key="3">
    <source>
        <dbReference type="Proteomes" id="UP000316079"/>
    </source>
</evidence>
<keyword evidence="3" id="KW-1185">Reference proteome</keyword>